<dbReference type="PROSITE" id="PS51791">
    <property type="entry name" value="HSAC2"/>
    <property type="match status" value="1"/>
</dbReference>
<evidence type="ECO:0008006" key="6">
    <source>
        <dbReference type="Google" id="ProtNLM"/>
    </source>
</evidence>
<dbReference type="GO" id="GO:0043812">
    <property type="term" value="F:phosphatidylinositol-4-phosphate phosphatase activity"/>
    <property type="evidence" value="ECO:0007669"/>
    <property type="project" value="TreeGrafter"/>
</dbReference>
<organism evidence="4 5">
    <name type="scientific">[Torrubiella] hemipterigena</name>
    <dbReference type="NCBI Taxonomy" id="1531966"/>
    <lineage>
        <taxon>Eukaryota</taxon>
        <taxon>Fungi</taxon>
        <taxon>Dikarya</taxon>
        <taxon>Ascomycota</taxon>
        <taxon>Pezizomycotina</taxon>
        <taxon>Sordariomycetes</taxon>
        <taxon>Hypocreomycetidae</taxon>
        <taxon>Hypocreales</taxon>
        <taxon>Clavicipitaceae</taxon>
        <taxon>Clavicipitaceae incertae sedis</taxon>
        <taxon>'Torrubiella' clade</taxon>
    </lineage>
</organism>
<feature type="region of interest" description="Disordered" evidence="1">
    <location>
        <begin position="317"/>
        <end position="359"/>
    </location>
</feature>
<dbReference type="OrthoDB" id="405996at2759"/>
<evidence type="ECO:0000313" key="5">
    <source>
        <dbReference type="Proteomes" id="UP000039046"/>
    </source>
</evidence>
<dbReference type="InterPro" id="IPR002013">
    <property type="entry name" value="SAC_dom"/>
</dbReference>
<evidence type="ECO:0000259" key="3">
    <source>
        <dbReference type="PROSITE" id="PS51791"/>
    </source>
</evidence>
<dbReference type="PANTHER" id="PTHR45662:SF7">
    <property type="entry name" value="SACI DOMAIN PROTEIN (AFU_ORTHOLOGUE AFUA_1G15890)"/>
    <property type="match status" value="1"/>
</dbReference>
<name>A0A0A1TMT6_9HYPO</name>
<feature type="domain" description="SAC" evidence="2">
    <location>
        <begin position="242"/>
        <end position="612"/>
    </location>
</feature>
<feature type="compositionally biased region" description="Basic and acidic residues" evidence="1">
    <location>
        <begin position="342"/>
        <end position="359"/>
    </location>
</feature>
<dbReference type="AlphaFoldDB" id="A0A0A1TMT6"/>
<dbReference type="InterPro" id="IPR034753">
    <property type="entry name" value="hSac2"/>
</dbReference>
<dbReference type="STRING" id="1531966.A0A0A1TMT6"/>
<dbReference type="Pfam" id="PF02383">
    <property type="entry name" value="Syja_N"/>
    <property type="match status" value="1"/>
</dbReference>
<feature type="compositionally biased region" description="Acidic residues" evidence="1">
    <location>
        <begin position="132"/>
        <end position="141"/>
    </location>
</feature>
<evidence type="ECO:0000259" key="2">
    <source>
        <dbReference type="PROSITE" id="PS50275"/>
    </source>
</evidence>
<feature type="region of interest" description="Disordered" evidence="1">
    <location>
        <begin position="807"/>
        <end position="830"/>
    </location>
</feature>
<accession>A0A0A1TMT6</accession>
<dbReference type="PANTHER" id="PTHR45662">
    <property type="entry name" value="PHOSPHATIDYLINOSITIDE PHOSPHATASE SAC1"/>
    <property type="match status" value="1"/>
</dbReference>
<dbReference type="GO" id="GO:0046856">
    <property type="term" value="P:phosphatidylinositol dephosphorylation"/>
    <property type="evidence" value="ECO:0007669"/>
    <property type="project" value="TreeGrafter"/>
</dbReference>
<dbReference type="HOGENOM" id="CLU_006249_1_0_1"/>
<proteinExistence type="predicted"/>
<gene>
    <name evidence="4" type="ORF">VHEMI08220</name>
</gene>
<feature type="domain" description="HSac2" evidence="3">
    <location>
        <begin position="682"/>
        <end position="835"/>
    </location>
</feature>
<feature type="region of interest" description="Disordered" evidence="1">
    <location>
        <begin position="109"/>
        <end position="141"/>
    </location>
</feature>
<dbReference type="PROSITE" id="PS50275">
    <property type="entry name" value="SAC"/>
    <property type="match status" value="1"/>
</dbReference>
<dbReference type="Pfam" id="PF12456">
    <property type="entry name" value="hSac2"/>
    <property type="match status" value="1"/>
</dbReference>
<sequence>MAGLARKIVVCAAIDGLIIQPLTSRGQRPFSPVQIRYGDSVISDVSRDHIPNISQDDDSFEAFGVIGLVTVSKISFLITITRRHQVAQIFGHPIYAVTGVAITPCSSKDRATKSIRKTSRQLESQPPSSDGEQTESSDDEVEIHGLPDEVDDAVVDVPSPERSARNSIAEDVFRRRGSYGKFAQRWFSRDAWSTGKKSAMGIPEASAAPLTDTTSVVDTRKIPEANEVATTSLLPKLIHAMYVLFGSSKSFYYSYDIDITRSIMGTPLKDNVEKPLYTAVEEDFFWNRSVLAPFIEARQEALALPIMQGFVGQKSFTVDSSPPQVDEPAVESMEMRTLSPARDPETEKTTPDASKRRESERTYLLTLISRRSTQRPGLRYMRRGINENGYTANTVETEQILSGENWESKRPIQSFVQMRGSIPLFWSQTPYALKPIPVVQHSPEQNYRACKMHFQRIIDRYGQIQVVNLVEKHGIEAPLGNLFEQNVETLTKELGDSELSFEWFDFHHACRGMKFENVSDLLLRVKDRLETLGSTVQADGKASHTQSGVFRTNCMDCLDRTNVCQSSFAKHMLEYQLKEDGIDMSAQIDQQTMWFNELWADNGDAVSNQYASTAAMKGDYTRTRKRDYRGALNDLGLSLTRLYNGMVNDHFSQAVIDFLLGNVTGKVFDEFEADMMTKDPAVSLVKMRERAIELCQKRVIADLTEEVHGGWVLISPDSADTLKSVVMQEIVLVLTDAALYLCRFDWDLDKVSSFERVNLGKITSLKFGTYITSTISPSHTDEERNVGFVVTYEPSKTDVVRTNTRTLSSNGDLVTPTATPTEAPPKSDKRSSALFTSLFATRESPISRSFAFKAPYIDSSTAAKSSVPTQTEIQQVVTICADIERLVFQAQRKPAQDGNSTIIEKGDIISLDAAKRNTTLFEQLGHSLKRLVWA</sequence>
<evidence type="ECO:0000256" key="1">
    <source>
        <dbReference type="SAM" id="MobiDB-lite"/>
    </source>
</evidence>
<dbReference type="Proteomes" id="UP000039046">
    <property type="component" value="Unassembled WGS sequence"/>
</dbReference>
<dbReference type="EMBL" id="CDHN01000004">
    <property type="protein sequence ID" value="CEJ92575.1"/>
    <property type="molecule type" value="Genomic_DNA"/>
</dbReference>
<feature type="compositionally biased region" description="Polar residues" evidence="1">
    <location>
        <begin position="121"/>
        <end position="131"/>
    </location>
</feature>
<reference evidence="4 5" key="1">
    <citation type="journal article" date="2015" name="Genome Announc.">
        <title>Draft Genome Sequence and Gene Annotation of the Entomopathogenic Fungus Verticillium hemipterigenum.</title>
        <authorList>
            <person name="Horn F."/>
            <person name="Habel A."/>
            <person name="Scharf D.H."/>
            <person name="Dworschak J."/>
            <person name="Brakhage A.A."/>
            <person name="Guthke R."/>
            <person name="Hertweck C."/>
            <person name="Linde J."/>
        </authorList>
    </citation>
    <scope>NUCLEOTIDE SEQUENCE [LARGE SCALE GENOMIC DNA]</scope>
</reference>
<dbReference type="InterPro" id="IPR022158">
    <property type="entry name" value="Inositol_phosphatase"/>
</dbReference>
<protein>
    <recommendedName>
        <fullName evidence="6">SacI domain protein</fullName>
    </recommendedName>
</protein>
<evidence type="ECO:0000313" key="4">
    <source>
        <dbReference type="EMBL" id="CEJ92575.1"/>
    </source>
</evidence>
<dbReference type="GO" id="GO:0005783">
    <property type="term" value="C:endoplasmic reticulum"/>
    <property type="evidence" value="ECO:0007669"/>
    <property type="project" value="TreeGrafter"/>
</dbReference>
<keyword evidence="5" id="KW-1185">Reference proteome</keyword>